<feature type="transmembrane region" description="Helical" evidence="11">
    <location>
        <begin position="32"/>
        <end position="55"/>
    </location>
</feature>
<evidence type="ECO:0000313" key="15">
    <source>
        <dbReference type="Proteomes" id="UP000305451"/>
    </source>
</evidence>
<dbReference type="Pfam" id="PF13756">
    <property type="entry name" value="Stimulus_sens_1"/>
    <property type="match status" value="1"/>
</dbReference>
<dbReference type="PROSITE" id="PS50109">
    <property type="entry name" value="HIS_KIN"/>
    <property type="match status" value="1"/>
</dbReference>
<dbReference type="InterPro" id="IPR003661">
    <property type="entry name" value="HisK_dim/P_dom"/>
</dbReference>
<dbReference type="SMART" id="SM00388">
    <property type="entry name" value="HisKA"/>
    <property type="match status" value="1"/>
</dbReference>
<dbReference type="PRINTS" id="PR00344">
    <property type="entry name" value="BCTRLSENSOR"/>
</dbReference>
<evidence type="ECO:0000256" key="9">
    <source>
        <dbReference type="ARBA" id="ARBA00023012"/>
    </source>
</evidence>
<dbReference type="OrthoDB" id="9805942at2"/>
<dbReference type="GO" id="GO:0000155">
    <property type="term" value="F:phosphorelay sensor kinase activity"/>
    <property type="evidence" value="ECO:0007669"/>
    <property type="project" value="InterPro"/>
</dbReference>
<dbReference type="Pfam" id="PF00512">
    <property type="entry name" value="HisKA"/>
    <property type="match status" value="1"/>
</dbReference>
<evidence type="ECO:0000256" key="2">
    <source>
        <dbReference type="ARBA" id="ARBA00004370"/>
    </source>
</evidence>
<keyword evidence="15" id="KW-1185">Reference proteome</keyword>
<evidence type="ECO:0000256" key="4">
    <source>
        <dbReference type="ARBA" id="ARBA00022553"/>
    </source>
</evidence>
<dbReference type="InterPro" id="IPR005467">
    <property type="entry name" value="His_kinase_dom"/>
</dbReference>
<gene>
    <name evidence="14" type="ORF">E5162_08655</name>
</gene>
<evidence type="ECO:0000256" key="11">
    <source>
        <dbReference type="SAM" id="Phobius"/>
    </source>
</evidence>
<dbReference type="InterPro" id="IPR003660">
    <property type="entry name" value="HAMP_dom"/>
</dbReference>
<dbReference type="PROSITE" id="PS50885">
    <property type="entry name" value="HAMP"/>
    <property type="match status" value="1"/>
</dbReference>
<name>A0A4S2HBI0_9PROT</name>
<keyword evidence="8 11" id="KW-1133">Transmembrane helix</keyword>
<dbReference type="SUPFAM" id="SSF55874">
    <property type="entry name" value="ATPase domain of HSP90 chaperone/DNA topoisomerase II/histidine kinase"/>
    <property type="match status" value="1"/>
</dbReference>
<comment type="catalytic activity">
    <reaction evidence="1">
        <text>ATP + protein L-histidine = ADP + protein N-phospho-L-histidine.</text>
        <dbReference type="EC" id="2.7.13.3"/>
    </reaction>
</comment>
<evidence type="ECO:0000256" key="6">
    <source>
        <dbReference type="ARBA" id="ARBA00022692"/>
    </source>
</evidence>
<dbReference type="InterPro" id="IPR003594">
    <property type="entry name" value="HATPase_dom"/>
</dbReference>
<comment type="caution">
    <text evidence="14">The sequence shown here is derived from an EMBL/GenBank/DDBJ whole genome shotgun (WGS) entry which is preliminary data.</text>
</comment>
<keyword evidence="7" id="KW-0418">Kinase</keyword>
<dbReference type="Proteomes" id="UP000305451">
    <property type="component" value="Unassembled WGS sequence"/>
</dbReference>
<keyword evidence="4" id="KW-0597">Phosphoprotein</keyword>
<dbReference type="SUPFAM" id="SSF47384">
    <property type="entry name" value="Homodimeric domain of signal transducing histidine kinase"/>
    <property type="match status" value="1"/>
</dbReference>
<dbReference type="PANTHER" id="PTHR45436:SF5">
    <property type="entry name" value="SENSOR HISTIDINE KINASE TRCS"/>
    <property type="match status" value="1"/>
</dbReference>
<evidence type="ECO:0000313" key="14">
    <source>
        <dbReference type="EMBL" id="TGY93123.1"/>
    </source>
</evidence>
<feature type="transmembrane region" description="Helical" evidence="11">
    <location>
        <begin position="242"/>
        <end position="266"/>
    </location>
</feature>
<evidence type="ECO:0000256" key="3">
    <source>
        <dbReference type="ARBA" id="ARBA00012438"/>
    </source>
</evidence>
<evidence type="ECO:0000256" key="8">
    <source>
        <dbReference type="ARBA" id="ARBA00022989"/>
    </source>
</evidence>
<keyword evidence="5" id="KW-0808">Transferase</keyword>
<proteinExistence type="predicted"/>
<dbReference type="InterPro" id="IPR025908">
    <property type="entry name" value="Sensor_TM1"/>
</dbReference>
<reference evidence="14 15" key="1">
    <citation type="journal article" date="2013" name="Int. J. Syst. Evol. Microbiol.">
        <title>Marinicauda pacifica gen. nov., sp. nov., a prosthecate alphaproteobacterium of the family Hyphomonadaceae isolated from deep seawater.</title>
        <authorList>
            <person name="Zhang X.Y."/>
            <person name="Li G.W."/>
            <person name="Wang C.S."/>
            <person name="Zhang Y.J."/>
            <person name="Xu X.W."/>
            <person name="Li H."/>
            <person name="Liu A."/>
            <person name="Liu C."/>
            <person name="Xie B.B."/>
            <person name="Qin Q.L."/>
            <person name="Xu Z."/>
            <person name="Chen X.L."/>
            <person name="Zhou B.C."/>
            <person name="Zhang Y.Z."/>
        </authorList>
    </citation>
    <scope>NUCLEOTIDE SEQUENCE [LARGE SCALE GENOMIC DNA]</scope>
    <source>
        <strain evidence="14 15">P-1 km-3</strain>
    </source>
</reference>
<keyword evidence="10 11" id="KW-0472">Membrane</keyword>
<dbReference type="PANTHER" id="PTHR45436">
    <property type="entry name" value="SENSOR HISTIDINE KINASE YKOH"/>
    <property type="match status" value="1"/>
</dbReference>
<keyword evidence="9" id="KW-0902">Two-component regulatory system</keyword>
<dbReference type="Pfam" id="PF02518">
    <property type="entry name" value="HATPase_c"/>
    <property type="match status" value="1"/>
</dbReference>
<dbReference type="SMART" id="SM00387">
    <property type="entry name" value="HATPase_c"/>
    <property type="match status" value="1"/>
</dbReference>
<accession>A0A4S2HBI0</accession>
<dbReference type="InterPro" id="IPR036097">
    <property type="entry name" value="HisK_dim/P_sf"/>
</dbReference>
<dbReference type="Gene3D" id="3.30.565.10">
    <property type="entry name" value="Histidine kinase-like ATPase, C-terminal domain"/>
    <property type="match status" value="1"/>
</dbReference>
<evidence type="ECO:0000259" key="12">
    <source>
        <dbReference type="PROSITE" id="PS50109"/>
    </source>
</evidence>
<dbReference type="InterPro" id="IPR036890">
    <property type="entry name" value="HATPase_C_sf"/>
</dbReference>
<feature type="domain" description="Histidine kinase" evidence="12">
    <location>
        <begin position="325"/>
        <end position="555"/>
    </location>
</feature>
<evidence type="ECO:0000259" key="13">
    <source>
        <dbReference type="PROSITE" id="PS50885"/>
    </source>
</evidence>
<dbReference type="Pfam" id="PF13755">
    <property type="entry name" value="Sensor_TM1"/>
    <property type="match status" value="1"/>
</dbReference>
<evidence type="ECO:0000256" key="7">
    <source>
        <dbReference type="ARBA" id="ARBA00022777"/>
    </source>
</evidence>
<dbReference type="CDD" id="cd00082">
    <property type="entry name" value="HisKA"/>
    <property type="match status" value="1"/>
</dbReference>
<dbReference type="EC" id="2.7.13.3" evidence="3"/>
<dbReference type="InterPro" id="IPR004358">
    <property type="entry name" value="Sig_transdc_His_kin-like_C"/>
</dbReference>
<dbReference type="Gene3D" id="6.10.340.10">
    <property type="match status" value="1"/>
</dbReference>
<evidence type="ECO:0000256" key="1">
    <source>
        <dbReference type="ARBA" id="ARBA00000085"/>
    </source>
</evidence>
<protein>
    <recommendedName>
        <fullName evidence="3">histidine kinase</fullName>
        <ecNumber evidence="3">2.7.13.3</ecNumber>
    </recommendedName>
</protein>
<evidence type="ECO:0000256" key="5">
    <source>
        <dbReference type="ARBA" id="ARBA00022679"/>
    </source>
</evidence>
<dbReference type="AlphaFoldDB" id="A0A4S2HBI0"/>
<dbReference type="InterPro" id="IPR025919">
    <property type="entry name" value="Stimulus_sens_dom"/>
</dbReference>
<dbReference type="EMBL" id="SRXV01000002">
    <property type="protein sequence ID" value="TGY93123.1"/>
    <property type="molecule type" value="Genomic_DNA"/>
</dbReference>
<feature type="domain" description="HAMP" evidence="13">
    <location>
        <begin position="262"/>
        <end position="317"/>
    </location>
</feature>
<comment type="subcellular location">
    <subcellularLocation>
        <location evidence="2">Membrane</location>
    </subcellularLocation>
</comment>
<sequence>MGLVIVTRSLERLGRMTGQLRAQSWTLLTSRIGWKIAAFHILALVVLIAGIFVIAENRRGLVQAKMDSLSAQATLIANVLIETAVETAPEPQLEAEAARTVLQRLSRVYVPEETRALIYNQEAQLVADSRLIAGTVEVEPLPRAGEAGLGQEARSFVQTVWTSFQNLNRSREERAALSRTALDDVRMAIEEGRIVRGVRRAPSGEQVVSVTLPIQPIQAVVGAVTFESYDLDLLVAAERRAILPYIVAATLVMLVSALALTIQVAWPIRRLADNAREVRLAGGRRIPLIRLPERRDEIGDLGRAFADMTTALYDRLDAIERFAADVSHEIKNPLTSIRSAAEVLPKARDELRRDRLIEVIQHDVKRLDRLITDISNASRLDAELARDDLALVDLDQLARDLARTYQSERSNQRGVTVEVTGESRPVLVRAHEGPISRVLFNLVDNAITFSPEGGQVRLTLVPSAHARIQGGRSLARLIVDDDGPGIPPANLDTVFDRFYTQRPEGAAFGNHSGLGLSICKQIVEAHGGRIRAENRPDRDGEVAGARFIVELPRAER</sequence>
<dbReference type="Gene3D" id="1.10.287.130">
    <property type="match status" value="1"/>
</dbReference>
<organism evidence="14 15">
    <name type="scientific">Marinicauda pacifica</name>
    <dbReference type="NCBI Taxonomy" id="1133559"/>
    <lineage>
        <taxon>Bacteria</taxon>
        <taxon>Pseudomonadati</taxon>
        <taxon>Pseudomonadota</taxon>
        <taxon>Alphaproteobacteria</taxon>
        <taxon>Maricaulales</taxon>
        <taxon>Maricaulaceae</taxon>
        <taxon>Marinicauda</taxon>
    </lineage>
</organism>
<evidence type="ECO:0000256" key="10">
    <source>
        <dbReference type="ARBA" id="ARBA00023136"/>
    </source>
</evidence>
<dbReference type="CDD" id="cd06225">
    <property type="entry name" value="HAMP"/>
    <property type="match status" value="1"/>
</dbReference>
<dbReference type="InterPro" id="IPR050428">
    <property type="entry name" value="TCS_sensor_his_kinase"/>
</dbReference>
<keyword evidence="6 11" id="KW-0812">Transmembrane</keyword>
<dbReference type="GO" id="GO:0016020">
    <property type="term" value="C:membrane"/>
    <property type="evidence" value="ECO:0007669"/>
    <property type="project" value="UniProtKB-SubCell"/>
</dbReference>